<dbReference type="SUPFAM" id="SSF53067">
    <property type="entry name" value="Actin-like ATPase domain"/>
    <property type="match status" value="1"/>
</dbReference>
<dbReference type="InterPro" id="IPR043129">
    <property type="entry name" value="ATPase_NBD"/>
</dbReference>
<dbReference type="Gene3D" id="1.10.10.10">
    <property type="entry name" value="Winged helix-like DNA-binding domain superfamily/Winged helix DNA-binding domain"/>
    <property type="match status" value="1"/>
</dbReference>
<dbReference type="Pfam" id="PF00480">
    <property type="entry name" value="ROK"/>
    <property type="match status" value="1"/>
</dbReference>
<dbReference type="InterPro" id="IPR036388">
    <property type="entry name" value="WH-like_DNA-bd_sf"/>
</dbReference>
<dbReference type="RefSeq" id="WP_263412779.1">
    <property type="nucleotide sequence ID" value="NZ_BAABBH010000001.1"/>
</dbReference>
<organism evidence="2 3">
    <name type="scientific">Terriglobus aquaticus</name>
    <dbReference type="NCBI Taxonomy" id="940139"/>
    <lineage>
        <taxon>Bacteria</taxon>
        <taxon>Pseudomonadati</taxon>
        <taxon>Acidobacteriota</taxon>
        <taxon>Terriglobia</taxon>
        <taxon>Terriglobales</taxon>
        <taxon>Acidobacteriaceae</taxon>
        <taxon>Terriglobus</taxon>
    </lineage>
</organism>
<evidence type="ECO:0000313" key="3">
    <source>
        <dbReference type="Proteomes" id="UP001634747"/>
    </source>
</evidence>
<accession>A0ABW9KIW3</accession>
<comment type="caution">
    <text evidence="2">The sequence shown here is derived from an EMBL/GenBank/DDBJ whole genome shotgun (WGS) entry which is preliminary data.</text>
</comment>
<dbReference type="EMBL" id="JBJYXY010000001">
    <property type="protein sequence ID" value="MFN2975706.1"/>
    <property type="molecule type" value="Genomic_DNA"/>
</dbReference>
<name>A0ABW9KIW3_9BACT</name>
<keyword evidence="3" id="KW-1185">Reference proteome</keyword>
<comment type="similarity">
    <text evidence="1">Belongs to the ROK (NagC/XylR) family.</text>
</comment>
<reference evidence="2 3" key="1">
    <citation type="submission" date="2024-12" db="EMBL/GenBank/DDBJ databases">
        <authorList>
            <person name="Lee Y."/>
        </authorList>
    </citation>
    <scope>NUCLEOTIDE SEQUENCE [LARGE SCALE GENOMIC DNA]</scope>
    <source>
        <strain evidence="2 3">03SUJ4</strain>
    </source>
</reference>
<dbReference type="Gene3D" id="3.30.420.40">
    <property type="match status" value="2"/>
</dbReference>
<evidence type="ECO:0000313" key="2">
    <source>
        <dbReference type="EMBL" id="MFN2975706.1"/>
    </source>
</evidence>
<dbReference type="InterPro" id="IPR036390">
    <property type="entry name" value="WH_DNA-bd_sf"/>
</dbReference>
<evidence type="ECO:0000256" key="1">
    <source>
        <dbReference type="ARBA" id="ARBA00006479"/>
    </source>
</evidence>
<sequence>MNAVNTLRVLRQMGSCSRADIVRALGLAAPTVTNVVKDLVAANLVLPSGEGKSKGGRPPDIIRFNAAHGCLAGVQITSSKLAFLVTDLDGTVLCRHSVKILRGQSSPERVCRLIQETMREVLKQLRIARKQLLALVVGVPAVTNVQDGSVVFVSTMDDWRSVPLRTMLEKLFGCRIVIENDANLAAQGERYGGAALDQDSFVYVSIGPNVSAGIVLQQQIHHGAQWCAGEIGYLRLPHLSRRKPTGQEFGELEELVTEFGLVQEWLSTIAGSRPQTKKMTAREILDLANEGDADALAVVRSRAQLISDILINLSLILNPGLILLGGEVGSHPAMLTAVRKELEGVEFAVTDVAAGTLGDEAVLWGAIALALEALPSILIPDVA</sequence>
<dbReference type="Proteomes" id="UP001634747">
    <property type="component" value="Unassembled WGS sequence"/>
</dbReference>
<dbReference type="PANTHER" id="PTHR18964">
    <property type="entry name" value="ROK (REPRESSOR, ORF, KINASE) FAMILY"/>
    <property type="match status" value="1"/>
</dbReference>
<proteinExistence type="inferred from homology"/>
<dbReference type="InterPro" id="IPR000600">
    <property type="entry name" value="ROK"/>
</dbReference>
<gene>
    <name evidence="2" type="ORF">ACK2TP_08015</name>
</gene>
<protein>
    <submittedName>
        <fullName evidence="2">ROK family protein</fullName>
    </submittedName>
</protein>
<dbReference type="PANTHER" id="PTHR18964:SF149">
    <property type="entry name" value="BIFUNCTIONAL UDP-N-ACETYLGLUCOSAMINE 2-EPIMERASE_N-ACETYLMANNOSAMINE KINASE"/>
    <property type="match status" value="1"/>
</dbReference>
<dbReference type="SUPFAM" id="SSF46785">
    <property type="entry name" value="Winged helix' DNA-binding domain"/>
    <property type="match status" value="1"/>
</dbReference>